<dbReference type="OrthoDB" id="55142at2759"/>
<dbReference type="AlphaFoldDB" id="A0A9N8D5V8"/>
<evidence type="ECO:0000313" key="2">
    <source>
        <dbReference type="EMBL" id="CAB9496983.1"/>
    </source>
</evidence>
<feature type="region of interest" description="Disordered" evidence="1">
    <location>
        <begin position="71"/>
        <end position="98"/>
    </location>
</feature>
<accession>A0A9N8D5V8</accession>
<sequence>MCKAMLADKPLKTTSHQRNTTDKMNKFAFMKDMNGSQTTQELSFDLGSDDDVVSDGRPSVILLDEYESQSVGDLSQETMTNSSSSPRRGVLKRRSRLSGARSGRSVTFSEVRVRTYAQCVGDNPAVTLGVPLSLNWQVVKEETSTVDAYDPVHPQGLREEELAIPAAEREQLVRKSGSCTEDIRKAVRAVNSTKMEREKTLDTLKNASSEEFMEKLRKGVRNATLRRKSKKMERALLKQLREKDAKRALVFVPPAC</sequence>
<organism evidence="2 3">
    <name type="scientific">Seminavis robusta</name>
    <dbReference type="NCBI Taxonomy" id="568900"/>
    <lineage>
        <taxon>Eukaryota</taxon>
        <taxon>Sar</taxon>
        <taxon>Stramenopiles</taxon>
        <taxon>Ochrophyta</taxon>
        <taxon>Bacillariophyta</taxon>
        <taxon>Bacillariophyceae</taxon>
        <taxon>Bacillariophycidae</taxon>
        <taxon>Naviculales</taxon>
        <taxon>Naviculaceae</taxon>
        <taxon>Seminavis</taxon>
    </lineage>
</organism>
<gene>
    <name evidence="2" type="ORF">SEMRO_12_G009420.1</name>
</gene>
<name>A0A9N8D5V8_9STRA</name>
<evidence type="ECO:0000313" key="3">
    <source>
        <dbReference type="Proteomes" id="UP001153069"/>
    </source>
</evidence>
<comment type="caution">
    <text evidence="2">The sequence shown here is derived from an EMBL/GenBank/DDBJ whole genome shotgun (WGS) entry which is preliminary data.</text>
</comment>
<proteinExistence type="predicted"/>
<dbReference type="EMBL" id="CAICTM010000012">
    <property type="protein sequence ID" value="CAB9496983.1"/>
    <property type="molecule type" value="Genomic_DNA"/>
</dbReference>
<keyword evidence="3" id="KW-1185">Reference proteome</keyword>
<feature type="region of interest" description="Disordered" evidence="1">
    <location>
        <begin position="1"/>
        <end position="20"/>
    </location>
</feature>
<reference evidence="2" key="1">
    <citation type="submission" date="2020-06" db="EMBL/GenBank/DDBJ databases">
        <authorList>
            <consortium name="Plant Systems Biology data submission"/>
        </authorList>
    </citation>
    <scope>NUCLEOTIDE SEQUENCE</scope>
    <source>
        <strain evidence="2">D6</strain>
    </source>
</reference>
<feature type="compositionally biased region" description="Polar residues" evidence="1">
    <location>
        <begin position="71"/>
        <end position="86"/>
    </location>
</feature>
<evidence type="ECO:0000256" key="1">
    <source>
        <dbReference type="SAM" id="MobiDB-lite"/>
    </source>
</evidence>
<protein>
    <submittedName>
        <fullName evidence="2">Uncharacterized protein</fullName>
    </submittedName>
</protein>
<dbReference type="Proteomes" id="UP001153069">
    <property type="component" value="Unassembled WGS sequence"/>
</dbReference>